<dbReference type="AlphaFoldDB" id="A0A5C9A2B7"/>
<keyword evidence="4" id="KW-1185">Reference proteome</keyword>
<evidence type="ECO:0000256" key="1">
    <source>
        <dbReference type="ARBA" id="ARBA00022603"/>
    </source>
</evidence>
<dbReference type="Proteomes" id="UP000321933">
    <property type="component" value="Unassembled WGS sequence"/>
</dbReference>
<dbReference type="EMBL" id="VRYZ01000001">
    <property type="protein sequence ID" value="TXS95023.1"/>
    <property type="molecule type" value="Genomic_DNA"/>
</dbReference>
<dbReference type="PANTHER" id="PTHR43648">
    <property type="entry name" value="ELECTRON TRANSFER FLAVOPROTEIN BETA SUBUNIT LYSINE METHYLTRANSFERASE"/>
    <property type="match status" value="1"/>
</dbReference>
<dbReference type="PANTHER" id="PTHR43648:SF1">
    <property type="entry name" value="ELECTRON TRANSFER FLAVOPROTEIN BETA SUBUNIT LYSINE METHYLTRANSFERASE"/>
    <property type="match status" value="1"/>
</dbReference>
<dbReference type="OrthoDB" id="9794615at2"/>
<evidence type="ECO:0000256" key="2">
    <source>
        <dbReference type="ARBA" id="ARBA00022679"/>
    </source>
</evidence>
<dbReference type="InterPro" id="IPR029063">
    <property type="entry name" value="SAM-dependent_MTases_sf"/>
</dbReference>
<proteinExistence type="predicted"/>
<evidence type="ECO:0000313" key="4">
    <source>
        <dbReference type="Proteomes" id="UP000321933"/>
    </source>
</evidence>
<accession>A0A5C9A2B7</accession>
<name>A0A5C9A2B7_9GAMM</name>
<keyword evidence="2 3" id="KW-0808">Transferase</keyword>
<organism evidence="3 4">
    <name type="scientific">Parahaliea aestuarii</name>
    <dbReference type="NCBI Taxonomy" id="1852021"/>
    <lineage>
        <taxon>Bacteria</taxon>
        <taxon>Pseudomonadati</taxon>
        <taxon>Pseudomonadota</taxon>
        <taxon>Gammaproteobacteria</taxon>
        <taxon>Cellvibrionales</taxon>
        <taxon>Halieaceae</taxon>
        <taxon>Parahaliea</taxon>
    </lineage>
</organism>
<sequence>MNSIQSTTASEARRTLQGRLQQVLPAARLESVALPIREPLQLYLLNADYPQGELDAQAVQFVMDNPLYWVFCWASGLVLADWLFEQPRWVRGKRVVDFGCGSGVAAIAAAMAGAREVIACDIDPQALAATAVNAALNGVELALSADFHRIEGDIDLLLVADVLYDRANLPWLEAFIQRADRVLLADSRVKDFDFPGYRQIARREAHTLPDLDESPEFRDVRVYEGRC</sequence>
<comment type="caution">
    <text evidence="3">The sequence shown here is derived from an EMBL/GenBank/DDBJ whole genome shotgun (WGS) entry which is preliminary data.</text>
</comment>
<dbReference type="RefSeq" id="WP_148062863.1">
    <property type="nucleotide sequence ID" value="NZ_VRYZ01000001.1"/>
</dbReference>
<keyword evidence="1 3" id="KW-0489">Methyltransferase</keyword>
<gene>
    <name evidence="3" type="ORF">FVW59_03745</name>
</gene>
<dbReference type="GO" id="GO:0016279">
    <property type="term" value="F:protein-lysine N-methyltransferase activity"/>
    <property type="evidence" value="ECO:0007669"/>
    <property type="project" value="TreeGrafter"/>
</dbReference>
<dbReference type="Gene3D" id="3.40.50.150">
    <property type="entry name" value="Vaccinia Virus protein VP39"/>
    <property type="match status" value="1"/>
</dbReference>
<dbReference type="InterPro" id="IPR050078">
    <property type="entry name" value="Ribosomal_L11_MeTrfase_PrmA"/>
</dbReference>
<reference evidence="3 4" key="1">
    <citation type="submission" date="2019-08" db="EMBL/GenBank/DDBJ databases">
        <title>Parahaliea maris sp. nov., isolated from the surface seawater.</title>
        <authorList>
            <person name="Liu Y."/>
        </authorList>
    </citation>
    <scope>NUCLEOTIDE SEQUENCE [LARGE SCALE GENOMIC DNA]</scope>
    <source>
        <strain evidence="3 4">S2-26</strain>
    </source>
</reference>
<dbReference type="GO" id="GO:0032259">
    <property type="term" value="P:methylation"/>
    <property type="evidence" value="ECO:0007669"/>
    <property type="project" value="UniProtKB-KW"/>
</dbReference>
<protein>
    <submittedName>
        <fullName evidence="3">Methyltransferase</fullName>
    </submittedName>
</protein>
<dbReference type="SUPFAM" id="SSF53335">
    <property type="entry name" value="S-adenosyl-L-methionine-dependent methyltransferases"/>
    <property type="match status" value="1"/>
</dbReference>
<evidence type="ECO:0000313" key="3">
    <source>
        <dbReference type="EMBL" id="TXS95023.1"/>
    </source>
</evidence>
<dbReference type="Pfam" id="PF06325">
    <property type="entry name" value="PrmA"/>
    <property type="match status" value="1"/>
</dbReference>